<dbReference type="PROSITE" id="PS51085">
    <property type="entry name" value="2FE2S_FER_2"/>
    <property type="match status" value="1"/>
</dbReference>
<dbReference type="Pfam" id="PF03473">
    <property type="entry name" value="MOSC"/>
    <property type="match status" value="1"/>
</dbReference>
<protein>
    <submittedName>
        <fullName evidence="12">Uncharacterized protein</fullName>
    </submittedName>
</protein>
<feature type="domain" description="FAD-binding FR-type" evidence="11">
    <location>
        <begin position="243"/>
        <end position="347"/>
    </location>
</feature>
<keyword evidence="7" id="KW-0408">Iron</keyword>
<keyword evidence="13" id="KW-1185">Reference proteome</keyword>
<dbReference type="SUPFAM" id="SSF50800">
    <property type="entry name" value="PK beta-barrel domain-like"/>
    <property type="match status" value="1"/>
</dbReference>
<name>A0A8H4W5T3_9HELO</name>
<dbReference type="GO" id="GO:0051537">
    <property type="term" value="F:2 iron, 2 sulfur cluster binding"/>
    <property type="evidence" value="ECO:0007669"/>
    <property type="project" value="UniProtKB-KW"/>
</dbReference>
<keyword evidence="5" id="KW-0479">Metal-binding</keyword>
<dbReference type="PROSITE" id="PS00197">
    <property type="entry name" value="2FE2S_FER_1"/>
    <property type="match status" value="1"/>
</dbReference>
<dbReference type="Gene3D" id="2.40.33.20">
    <property type="entry name" value="PK beta-barrel domain-like"/>
    <property type="match status" value="1"/>
</dbReference>
<reference evidence="12 13" key="1">
    <citation type="submission" date="2020-03" db="EMBL/GenBank/DDBJ databases">
        <title>Draft Genome Sequence of Cudoniella acicularis.</title>
        <authorList>
            <person name="Buettner E."/>
            <person name="Kellner H."/>
        </authorList>
    </citation>
    <scope>NUCLEOTIDE SEQUENCE [LARGE SCALE GENOMIC DNA]</scope>
    <source>
        <strain evidence="12 13">DSM 108380</strain>
    </source>
</reference>
<dbReference type="CDD" id="cd00207">
    <property type="entry name" value="fer2"/>
    <property type="match status" value="1"/>
</dbReference>
<evidence type="ECO:0000259" key="11">
    <source>
        <dbReference type="PROSITE" id="PS51384"/>
    </source>
</evidence>
<dbReference type="PROSITE" id="PS51384">
    <property type="entry name" value="FAD_FR"/>
    <property type="match status" value="1"/>
</dbReference>
<dbReference type="Gene3D" id="3.10.20.30">
    <property type="match status" value="1"/>
</dbReference>
<dbReference type="Proteomes" id="UP000566819">
    <property type="component" value="Unassembled WGS sequence"/>
</dbReference>
<evidence type="ECO:0000256" key="6">
    <source>
        <dbReference type="ARBA" id="ARBA00023002"/>
    </source>
</evidence>
<dbReference type="GO" id="GO:0030151">
    <property type="term" value="F:molybdenum ion binding"/>
    <property type="evidence" value="ECO:0007669"/>
    <property type="project" value="InterPro"/>
</dbReference>
<dbReference type="SUPFAM" id="SSF54292">
    <property type="entry name" value="2Fe-2S ferredoxin-like"/>
    <property type="match status" value="1"/>
</dbReference>
<organism evidence="12 13">
    <name type="scientific">Cudoniella acicularis</name>
    <dbReference type="NCBI Taxonomy" id="354080"/>
    <lineage>
        <taxon>Eukaryota</taxon>
        <taxon>Fungi</taxon>
        <taxon>Dikarya</taxon>
        <taxon>Ascomycota</taxon>
        <taxon>Pezizomycotina</taxon>
        <taxon>Leotiomycetes</taxon>
        <taxon>Helotiales</taxon>
        <taxon>Tricladiaceae</taxon>
        <taxon>Cudoniella</taxon>
    </lineage>
</organism>
<dbReference type="Pfam" id="PF22290">
    <property type="entry name" value="DmmA-like_N"/>
    <property type="match status" value="1"/>
</dbReference>
<evidence type="ECO:0000256" key="4">
    <source>
        <dbReference type="ARBA" id="ARBA00022714"/>
    </source>
</evidence>
<keyword evidence="2" id="KW-0285">Flavoprotein</keyword>
<dbReference type="AlphaFoldDB" id="A0A8H4W5T3"/>
<keyword evidence="4" id="KW-0001">2Fe-2S</keyword>
<dbReference type="CDD" id="cd06185">
    <property type="entry name" value="PDR_like"/>
    <property type="match status" value="1"/>
</dbReference>
<dbReference type="InterPro" id="IPR011037">
    <property type="entry name" value="Pyrv_Knase-like_insert_dom_sf"/>
</dbReference>
<sequence>MAIQQETCIEPGDLPRHIDTILQIRTGKVKPEFVTSEPSGIYKTPVSKPIKVSFKGCEGDEHFYPPHQSPDNALLHYASQHYLLWQSEIPSKSHLFYPGAFGENLVSSYLDENTVCIGDVMQVGKDLLIQVTKPRSPCYKLEYRFEVKDMNVKSSELHRTGWLYRILKEGEIGAGDKIILVERRHPKWTIANVQKLLNKDLKNDKAMQELASLPELGQETKEVLKTRIAKRELLKKGKKQDATKWKRYRLVQTAKETSRISSFVFESLAPDNSLVSAMPGAHIRVKLGEKGELARAYSVVSGDSNQFTLGIAFDKETSRGGSRFMHEEVQIGNELQFSEIKSDFQIVNNAQRHILIAGGIGITAFLLMTEKLVRQNADFHFYYAVRSSSDIAFKSNLERLPTERLTILDASQKQRLDIPAILQDVKGSTHIYICGPERLTSAVVSTAQSLTIPSSHIHFEAFAASTTGDPFTVELAESKKTLEVKSEQTLLDVLRDAGLDVPSSCEVGNCGTCKVAVKCGRVEHRGTGLGKSDKGEMMLSCVSRGIGEIVLVL</sequence>
<proteinExistence type="predicted"/>
<evidence type="ECO:0000256" key="2">
    <source>
        <dbReference type="ARBA" id="ARBA00022630"/>
    </source>
</evidence>
<dbReference type="SUPFAM" id="SSF63380">
    <property type="entry name" value="Riboflavin synthase domain-like"/>
    <property type="match status" value="1"/>
</dbReference>
<comment type="cofactor">
    <cofactor evidence="1">
        <name>FMN</name>
        <dbReference type="ChEBI" id="CHEBI:58210"/>
    </cofactor>
</comment>
<dbReference type="InterPro" id="IPR039261">
    <property type="entry name" value="FNR_nucleotide-bd"/>
</dbReference>
<comment type="caution">
    <text evidence="12">The sequence shown here is derived from an EMBL/GenBank/DDBJ whole genome shotgun (WGS) entry which is preliminary data.</text>
</comment>
<dbReference type="InterPro" id="IPR012675">
    <property type="entry name" value="Beta-grasp_dom_sf"/>
</dbReference>
<keyword evidence="6" id="KW-0560">Oxidoreductase</keyword>
<dbReference type="EMBL" id="JAAMPI010000392">
    <property type="protein sequence ID" value="KAF4631979.1"/>
    <property type="molecule type" value="Genomic_DNA"/>
</dbReference>
<dbReference type="Gene3D" id="3.40.50.80">
    <property type="entry name" value="Nucleotide-binding domain of ferredoxin-NADP reductase (FNR) module"/>
    <property type="match status" value="1"/>
</dbReference>
<dbReference type="PANTHER" id="PTHR30212">
    <property type="entry name" value="PROTEIN YIIM"/>
    <property type="match status" value="1"/>
</dbReference>
<dbReference type="InterPro" id="IPR006058">
    <property type="entry name" value="2Fe2S_fd_BS"/>
</dbReference>
<dbReference type="OrthoDB" id="5390at2759"/>
<evidence type="ECO:0000256" key="5">
    <source>
        <dbReference type="ARBA" id="ARBA00022723"/>
    </source>
</evidence>
<evidence type="ECO:0000256" key="7">
    <source>
        <dbReference type="ARBA" id="ARBA00023004"/>
    </source>
</evidence>
<dbReference type="InterPro" id="IPR054582">
    <property type="entry name" value="DmmA-like_N"/>
</dbReference>
<evidence type="ECO:0000259" key="10">
    <source>
        <dbReference type="PROSITE" id="PS51340"/>
    </source>
</evidence>
<dbReference type="GO" id="GO:0016491">
    <property type="term" value="F:oxidoreductase activity"/>
    <property type="evidence" value="ECO:0007669"/>
    <property type="project" value="UniProtKB-KW"/>
</dbReference>
<evidence type="ECO:0000256" key="8">
    <source>
        <dbReference type="ARBA" id="ARBA00023014"/>
    </source>
</evidence>
<dbReference type="InterPro" id="IPR001041">
    <property type="entry name" value="2Fe-2S_ferredoxin-type"/>
</dbReference>
<dbReference type="Pfam" id="PF00111">
    <property type="entry name" value="Fer2"/>
    <property type="match status" value="1"/>
</dbReference>
<feature type="domain" description="2Fe-2S ferredoxin-type" evidence="9">
    <location>
        <begin position="471"/>
        <end position="553"/>
    </location>
</feature>
<dbReference type="SUPFAM" id="SSF52343">
    <property type="entry name" value="Ferredoxin reductase-like, C-terminal NADP-linked domain"/>
    <property type="match status" value="1"/>
</dbReference>
<keyword evidence="3" id="KW-0288">FMN</keyword>
<dbReference type="GO" id="GO:0030170">
    <property type="term" value="F:pyridoxal phosphate binding"/>
    <property type="evidence" value="ECO:0007669"/>
    <property type="project" value="InterPro"/>
</dbReference>
<dbReference type="InterPro" id="IPR017938">
    <property type="entry name" value="Riboflavin_synthase-like_b-brl"/>
</dbReference>
<accession>A0A8H4W5T3</accession>
<dbReference type="PROSITE" id="PS51340">
    <property type="entry name" value="MOSC"/>
    <property type="match status" value="1"/>
</dbReference>
<evidence type="ECO:0000259" key="9">
    <source>
        <dbReference type="PROSITE" id="PS51085"/>
    </source>
</evidence>
<dbReference type="InterPro" id="IPR052353">
    <property type="entry name" value="Benzoxazolinone_Detox_Enz"/>
</dbReference>
<feature type="domain" description="MOSC" evidence="10">
    <location>
        <begin position="44"/>
        <end position="181"/>
    </location>
</feature>
<evidence type="ECO:0000256" key="3">
    <source>
        <dbReference type="ARBA" id="ARBA00022643"/>
    </source>
</evidence>
<evidence type="ECO:0000256" key="1">
    <source>
        <dbReference type="ARBA" id="ARBA00001917"/>
    </source>
</evidence>
<evidence type="ECO:0000313" key="13">
    <source>
        <dbReference type="Proteomes" id="UP000566819"/>
    </source>
</evidence>
<dbReference type="InterPro" id="IPR036010">
    <property type="entry name" value="2Fe-2S_ferredoxin-like_sf"/>
</dbReference>
<gene>
    <name evidence="12" type="ORF">G7Y89_g6155</name>
</gene>
<keyword evidence="8" id="KW-0411">Iron-sulfur</keyword>
<dbReference type="InterPro" id="IPR005302">
    <property type="entry name" value="MoCF_Sase_C"/>
</dbReference>
<dbReference type="InterPro" id="IPR017927">
    <property type="entry name" value="FAD-bd_FR_type"/>
</dbReference>
<evidence type="ECO:0000313" key="12">
    <source>
        <dbReference type="EMBL" id="KAF4631979.1"/>
    </source>
</evidence>
<dbReference type="PANTHER" id="PTHR30212:SF2">
    <property type="entry name" value="PROTEIN YIIM"/>
    <property type="match status" value="1"/>
</dbReference>
<dbReference type="Gene3D" id="2.40.30.10">
    <property type="entry name" value="Translation factors"/>
    <property type="match status" value="1"/>
</dbReference>